<feature type="domain" description="G-protein coupled receptors family 2 profile 1" evidence="12">
    <location>
        <begin position="48"/>
        <end position="115"/>
    </location>
</feature>
<dbReference type="InterPro" id="IPR036445">
    <property type="entry name" value="GPCR_2_extracell_dom_sf"/>
</dbReference>
<evidence type="ECO:0000256" key="7">
    <source>
        <dbReference type="ARBA" id="ARBA00023136"/>
    </source>
</evidence>
<dbReference type="PROSITE" id="PS50227">
    <property type="entry name" value="G_PROTEIN_RECEP_F2_3"/>
    <property type="match status" value="1"/>
</dbReference>
<dbReference type="EMBL" id="KI668908">
    <property type="protein sequence ID" value="ETN70687.1"/>
    <property type="molecule type" value="Genomic_DNA"/>
</dbReference>
<dbReference type="Gene3D" id="4.10.1240.10">
    <property type="entry name" value="GPCR, family 2, extracellular hormone receptor domain"/>
    <property type="match status" value="1"/>
</dbReference>
<dbReference type="PANTHER" id="PTHR45620">
    <property type="entry name" value="PDF RECEPTOR-LIKE PROTEIN-RELATED"/>
    <property type="match status" value="1"/>
</dbReference>
<evidence type="ECO:0000256" key="1">
    <source>
        <dbReference type="ARBA" id="ARBA00004651"/>
    </source>
</evidence>
<dbReference type="PRINTS" id="PR00249">
    <property type="entry name" value="GPCRSECRETIN"/>
</dbReference>
<dbReference type="InterPro" id="IPR001879">
    <property type="entry name" value="GPCR_2_extracellular_dom"/>
</dbReference>
<feature type="transmembrane region" description="Helical" evidence="11">
    <location>
        <begin position="249"/>
        <end position="270"/>
    </location>
</feature>
<feature type="transmembrane region" description="Helical" evidence="11">
    <location>
        <begin position="126"/>
        <end position="149"/>
    </location>
</feature>
<keyword evidence="4 11" id="KW-0812">Transmembrane</keyword>
<dbReference type="OrthoDB" id="5967113at2759"/>
<dbReference type="GO" id="GO:0007188">
    <property type="term" value="P:adenylate cyclase-modulating G protein-coupled receptor signaling pathway"/>
    <property type="evidence" value="ECO:0007669"/>
    <property type="project" value="TreeGrafter"/>
</dbReference>
<evidence type="ECO:0000313" key="14">
    <source>
        <dbReference type="EMBL" id="ETN70687.1"/>
    </source>
</evidence>
<keyword evidence="9" id="KW-0325">Glycoprotein</keyword>
<dbReference type="Gene3D" id="1.20.1070.10">
    <property type="entry name" value="Rhodopsin 7-helix transmembrane proteins"/>
    <property type="match status" value="1"/>
</dbReference>
<evidence type="ECO:0000256" key="8">
    <source>
        <dbReference type="ARBA" id="ARBA00023170"/>
    </source>
</evidence>
<evidence type="ECO:0000259" key="12">
    <source>
        <dbReference type="PROSITE" id="PS50227"/>
    </source>
</evidence>
<protein>
    <submittedName>
        <fullName evidence="14">7 transmembrane receptor</fullName>
    </submittedName>
</protein>
<organism evidence="14 15">
    <name type="scientific">Necator americanus</name>
    <name type="common">Human hookworm</name>
    <dbReference type="NCBI Taxonomy" id="51031"/>
    <lineage>
        <taxon>Eukaryota</taxon>
        <taxon>Metazoa</taxon>
        <taxon>Ecdysozoa</taxon>
        <taxon>Nematoda</taxon>
        <taxon>Chromadorea</taxon>
        <taxon>Rhabditida</taxon>
        <taxon>Rhabditina</taxon>
        <taxon>Rhabditomorpha</taxon>
        <taxon>Strongyloidea</taxon>
        <taxon>Ancylostomatidae</taxon>
        <taxon>Bunostominae</taxon>
        <taxon>Necator</taxon>
    </lineage>
</organism>
<dbReference type="STRING" id="51031.W2SPR1"/>
<comment type="similarity">
    <text evidence="2">Belongs to the G-protein coupled receptor 2 family.</text>
</comment>
<dbReference type="GO" id="GO:0005886">
    <property type="term" value="C:plasma membrane"/>
    <property type="evidence" value="ECO:0007669"/>
    <property type="project" value="UniProtKB-SubCell"/>
</dbReference>
<evidence type="ECO:0000256" key="3">
    <source>
        <dbReference type="ARBA" id="ARBA00022475"/>
    </source>
</evidence>
<dbReference type="AlphaFoldDB" id="W2SPR1"/>
<evidence type="ECO:0000313" key="15">
    <source>
        <dbReference type="Proteomes" id="UP000053676"/>
    </source>
</evidence>
<sequence length="450" mass="51600">QLIIFESLFSLPFNLLRNILHLQTTNCSSLLFFLPEKAMSILQAELSICYTLSQNNQSFNDNGCSVSFDKSLCWLKAEYGARVERLCPFIYCPSVPGCEEIASQHLFFLLCFRTGIDKCPNLLHDLVIYVSLILSILSVTLLVIAIYFFLYSIRSSVNACQSTKTSQLLSSFDSLYLLFGQLCNQQIFSRIVPHLFHKIYGIMYEWICKAILWFVLYFQVASVIWMLIEGAYLYSRFTIFAMRHSDAPWFLYMLCGWGVPLIVVICWTIVHEYKSRQQNSFCWVPYAQGNHLVILSGTIGFALIMNFIFLLGIVVILVQKIRAENSAESKKIWRTIKATLLLVPLLGISNIPLFYEPDRPGPAYMLGSAVFQNSQGIFIAVLYCFLNSEVQNAVKRQLSKVPIAFFKPRPRFETERTYVPEIRNITKHGMAMEELNGTKKLPQETTPLNQ</sequence>
<dbReference type="InterPro" id="IPR050332">
    <property type="entry name" value="GPCR_2"/>
</dbReference>
<feature type="transmembrane region" description="Helical" evidence="11">
    <location>
        <begin position="361"/>
        <end position="386"/>
    </location>
</feature>
<feature type="transmembrane region" description="Helical" evidence="11">
    <location>
        <begin position="290"/>
        <end position="318"/>
    </location>
</feature>
<evidence type="ECO:0000256" key="11">
    <source>
        <dbReference type="SAM" id="Phobius"/>
    </source>
</evidence>
<gene>
    <name evidence="14" type="ORF">NECAME_04845</name>
</gene>
<dbReference type="GO" id="GO:0008528">
    <property type="term" value="F:G protein-coupled peptide receptor activity"/>
    <property type="evidence" value="ECO:0007669"/>
    <property type="project" value="TreeGrafter"/>
</dbReference>
<keyword evidence="7 11" id="KW-0472">Membrane</keyword>
<name>W2SPR1_NECAM</name>
<reference evidence="15" key="1">
    <citation type="journal article" date="2014" name="Nat. Genet.">
        <title>Genome of the human hookworm Necator americanus.</title>
        <authorList>
            <person name="Tang Y.T."/>
            <person name="Gao X."/>
            <person name="Rosa B.A."/>
            <person name="Abubucker S."/>
            <person name="Hallsworth-Pepin K."/>
            <person name="Martin J."/>
            <person name="Tyagi R."/>
            <person name="Heizer E."/>
            <person name="Zhang X."/>
            <person name="Bhonagiri-Palsikar V."/>
            <person name="Minx P."/>
            <person name="Warren W.C."/>
            <person name="Wang Q."/>
            <person name="Zhan B."/>
            <person name="Hotez P.J."/>
            <person name="Sternberg P.W."/>
            <person name="Dougall A."/>
            <person name="Gaze S.T."/>
            <person name="Mulvenna J."/>
            <person name="Sotillo J."/>
            <person name="Ranganathan S."/>
            <person name="Rabelo E.M."/>
            <person name="Wilson R.K."/>
            <person name="Felgner P.L."/>
            <person name="Bethony J."/>
            <person name="Hawdon J.M."/>
            <person name="Gasser R.B."/>
            <person name="Loukas A."/>
            <person name="Mitreva M."/>
        </authorList>
    </citation>
    <scope>NUCLEOTIDE SEQUENCE [LARGE SCALE GENOMIC DNA]</scope>
</reference>
<comment type="subcellular location">
    <subcellularLocation>
        <location evidence="1">Cell membrane</location>
        <topology evidence="1">Multi-pass membrane protein</topology>
    </subcellularLocation>
</comment>
<evidence type="ECO:0000256" key="10">
    <source>
        <dbReference type="ARBA" id="ARBA00023224"/>
    </source>
</evidence>
<dbReference type="InterPro" id="IPR017983">
    <property type="entry name" value="GPCR_2_secretin-like_CS"/>
</dbReference>
<dbReference type="PROSITE" id="PS50261">
    <property type="entry name" value="G_PROTEIN_RECEP_F2_4"/>
    <property type="match status" value="1"/>
</dbReference>
<accession>W2SPR1</accession>
<dbReference type="OMA" id="MERDECL"/>
<keyword evidence="5 11" id="KW-1133">Transmembrane helix</keyword>
<feature type="transmembrane region" description="Helical" evidence="11">
    <location>
        <begin position="210"/>
        <end position="228"/>
    </location>
</feature>
<dbReference type="PANTHER" id="PTHR45620:SF37">
    <property type="entry name" value="G_PROTEIN_RECEP_F2_4 DOMAIN-CONTAINING PROTEIN"/>
    <property type="match status" value="1"/>
</dbReference>
<dbReference type="SUPFAM" id="SSF111418">
    <property type="entry name" value="Hormone receptor domain"/>
    <property type="match status" value="1"/>
</dbReference>
<dbReference type="InterPro" id="IPR017981">
    <property type="entry name" value="GPCR_2-like_7TM"/>
</dbReference>
<keyword evidence="10" id="KW-0807">Transducer</keyword>
<feature type="non-terminal residue" evidence="14">
    <location>
        <position position="1"/>
    </location>
</feature>
<proteinExistence type="inferred from homology"/>
<evidence type="ECO:0000256" key="2">
    <source>
        <dbReference type="ARBA" id="ARBA00005314"/>
    </source>
</evidence>
<evidence type="ECO:0000256" key="6">
    <source>
        <dbReference type="ARBA" id="ARBA00023040"/>
    </source>
</evidence>
<dbReference type="KEGG" id="nai:NECAME_04845"/>
<evidence type="ECO:0000256" key="4">
    <source>
        <dbReference type="ARBA" id="ARBA00022692"/>
    </source>
</evidence>
<dbReference type="InterPro" id="IPR000832">
    <property type="entry name" value="GPCR_2_secretin-like"/>
</dbReference>
<dbReference type="PROSITE" id="PS00649">
    <property type="entry name" value="G_PROTEIN_RECEP_F2_1"/>
    <property type="match status" value="1"/>
</dbReference>
<keyword evidence="15" id="KW-1185">Reference proteome</keyword>
<dbReference type="Proteomes" id="UP000053676">
    <property type="component" value="Unassembled WGS sequence"/>
</dbReference>
<dbReference type="Pfam" id="PF00002">
    <property type="entry name" value="7tm_2"/>
    <property type="match status" value="1"/>
</dbReference>
<feature type="domain" description="G-protein coupled receptors family 2 profile 2" evidence="13">
    <location>
        <begin position="208"/>
        <end position="387"/>
    </location>
</feature>
<keyword evidence="6" id="KW-0297">G-protein coupled receptor</keyword>
<evidence type="ECO:0000259" key="13">
    <source>
        <dbReference type="PROSITE" id="PS50261"/>
    </source>
</evidence>
<keyword evidence="8 14" id="KW-0675">Receptor</keyword>
<feature type="non-terminal residue" evidence="14">
    <location>
        <position position="450"/>
    </location>
</feature>
<dbReference type="GO" id="GO:0007166">
    <property type="term" value="P:cell surface receptor signaling pathway"/>
    <property type="evidence" value="ECO:0007669"/>
    <property type="project" value="InterPro"/>
</dbReference>
<evidence type="ECO:0000256" key="5">
    <source>
        <dbReference type="ARBA" id="ARBA00022989"/>
    </source>
</evidence>
<keyword evidence="3" id="KW-1003">Cell membrane</keyword>
<evidence type="ECO:0000256" key="9">
    <source>
        <dbReference type="ARBA" id="ARBA00023180"/>
    </source>
</evidence>